<dbReference type="PANTHER" id="PTHR40465:SF1">
    <property type="entry name" value="DUF6534 DOMAIN-CONTAINING PROTEIN"/>
    <property type="match status" value="1"/>
</dbReference>
<dbReference type="GeneID" id="77728926"/>
<dbReference type="Pfam" id="PF20152">
    <property type="entry name" value="DUF6534"/>
    <property type="match status" value="1"/>
</dbReference>
<feature type="transmembrane region" description="Helical" evidence="1">
    <location>
        <begin position="90"/>
        <end position="111"/>
    </location>
</feature>
<organism evidence="3 4">
    <name type="scientific">Dioszegia hungarica</name>
    <dbReference type="NCBI Taxonomy" id="4972"/>
    <lineage>
        <taxon>Eukaryota</taxon>
        <taxon>Fungi</taxon>
        <taxon>Dikarya</taxon>
        <taxon>Basidiomycota</taxon>
        <taxon>Agaricomycotina</taxon>
        <taxon>Tremellomycetes</taxon>
        <taxon>Tremellales</taxon>
        <taxon>Bulleribasidiaceae</taxon>
        <taxon>Dioszegia</taxon>
    </lineage>
</organism>
<reference evidence="3" key="1">
    <citation type="journal article" date="2022" name="G3 (Bethesda)">
        <title>High quality genome of the basidiomycete yeast Dioszegia hungarica PDD-24b-2 isolated from cloud water.</title>
        <authorList>
            <person name="Jarrige D."/>
            <person name="Haridas S."/>
            <person name="Bleykasten-Grosshans C."/>
            <person name="Joly M."/>
            <person name="Nadalig T."/>
            <person name="Sancelme M."/>
            <person name="Vuilleumier S."/>
            <person name="Grigoriev I.V."/>
            <person name="Amato P."/>
            <person name="Bringel F."/>
        </authorList>
    </citation>
    <scope>NUCLEOTIDE SEQUENCE</scope>
    <source>
        <strain evidence="3">PDD-24b-2</strain>
    </source>
</reference>
<comment type="caution">
    <text evidence="3">The sequence shown here is derived from an EMBL/GenBank/DDBJ whole genome shotgun (WGS) entry which is preliminary data.</text>
</comment>
<feature type="transmembrane region" description="Helical" evidence="1">
    <location>
        <begin position="55"/>
        <end position="78"/>
    </location>
</feature>
<feature type="transmembrane region" description="Helical" evidence="1">
    <location>
        <begin position="20"/>
        <end position="43"/>
    </location>
</feature>
<keyword evidence="1" id="KW-0472">Membrane</keyword>
<accession>A0AA38H699</accession>
<keyword evidence="1" id="KW-0812">Transmembrane</keyword>
<evidence type="ECO:0000259" key="2">
    <source>
        <dbReference type="Pfam" id="PF20152"/>
    </source>
</evidence>
<protein>
    <recommendedName>
        <fullName evidence="2">DUF6534 domain-containing protein</fullName>
    </recommendedName>
</protein>
<feature type="transmembrane region" description="Helical" evidence="1">
    <location>
        <begin position="172"/>
        <end position="194"/>
    </location>
</feature>
<evidence type="ECO:0000313" key="3">
    <source>
        <dbReference type="EMBL" id="KAI9634760.1"/>
    </source>
</evidence>
<dbReference type="PANTHER" id="PTHR40465">
    <property type="entry name" value="CHROMOSOME 1, WHOLE GENOME SHOTGUN SEQUENCE"/>
    <property type="match status" value="1"/>
</dbReference>
<keyword evidence="4" id="KW-1185">Reference proteome</keyword>
<sequence>MDQAGLLKWLLWQDAKILLGQVLVFTCFLYGVFLSCFASYLQFSYKAEKRPMRALILAATLATLTTIYVMLFNCRLFIVRNGKIPVPEDTLWTAFNWPLDGATYALVVGFYAHRAWNLHGRSVYLAILLCTMILITTAAALGASVTVMLFIWVYGDPHPGGNKAKIFNAFNYVFICGQMTSDVIVSGLIVYKLLKLRTGWKETDSLLSRLAVLAVETQLPSTIFAIAFLVGFTQVISAEYLSLFMCFPLVYTCCFIASLNARNTLSASLSNELSAVSSQKDRSWSTGRSIQVTTETSTDADTIITQKKPLRGHGRLSSVDSNPMEMTAVKNASREGEIGLA</sequence>
<dbReference type="Proteomes" id="UP001164286">
    <property type="component" value="Unassembled WGS sequence"/>
</dbReference>
<evidence type="ECO:0000256" key="1">
    <source>
        <dbReference type="SAM" id="Phobius"/>
    </source>
</evidence>
<keyword evidence="1" id="KW-1133">Transmembrane helix</keyword>
<gene>
    <name evidence="3" type="ORF">MKK02DRAFT_37637</name>
</gene>
<dbReference type="InterPro" id="IPR045339">
    <property type="entry name" value="DUF6534"/>
</dbReference>
<dbReference type="AlphaFoldDB" id="A0AA38H699"/>
<name>A0AA38H699_9TREE</name>
<dbReference type="EMBL" id="JAKWFO010000006">
    <property type="protein sequence ID" value="KAI9634760.1"/>
    <property type="molecule type" value="Genomic_DNA"/>
</dbReference>
<feature type="transmembrane region" description="Helical" evidence="1">
    <location>
        <begin position="240"/>
        <end position="259"/>
    </location>
</feature>
<feature type="transmembrane region" description="Helical" evidence="1">
    <location>
        <begin position="123"/>
        <end position="152"/>
    </location>
</feature>
<feature type="transmembrane region" description="Helical" evidence="1">
    <location>
        <begin position="206"/>
        <end position="228"/>
    </location>
</feature>
<evidence type="ECO:0000313" key="4">
    <source>
        <dbReference type="Proteomes" id="UP001164286"/>
    </source>
</evidence>
<proteinExistence type="predicted"/>
<dbReference type="RefSeq" id="XP_052944537.1">
    <property type="nucleotide sequence ID" value="XM_053089721.1"/>
</dbReference>
<feature type="domain" description="DUF6534" evidence="2">
    <location>
        <begin position="179"/>
        <end position="263"/>
    </location>
</feature>